<dbReference type="Proteomes" id="UP000664293">
    <property type="component" value="Unassembled WGS sequence"/>
</dbReference>
<sequence>METGHHTLNDLFAQLGLGSDDTAIEDFLGRHHLAGEEKLTKAEFWSDSQRKFLHDAIVEDSDWCEVVDELDALLRH</sequence>
<proteinExistence type="predicted"/>
<dbReference type="EMBL" id="JAEKJR010000002">
    <property type="protein sequence ID" value="MBN8430703.1"/>
    <property type="molecule type" value="Genomic_DNA"/>
</dbReference>
<comment type="caution">
    <text evidence="1">The sequence shown here is derived from an EMBL/GenBank/DDBJ whole genome shotgun (WGS) entry which is preliminary data.</text>
</comment>
<gene>
    <name evidence="1" type="ORF">JF535_07550</name>
</gene>
<organism evidence="1 2">
    <name type="scientific">Microbulbifer salipaludis</name>
    <dbReference type="NCBI Taxonomy" id="187980"/>
    <lineage>
        <taxon>Bacteria</taxon>
        <taxon>Pseudomonadati</taxon>
        <taxon>Pseudomonadota</taxon>
        <taxon>Gammaproteobacteria</taxon>
        <taxon>Cellvibrionales</taxon>
        <taxon>Microbulbiferaceae</taxon>
        <taxon>Microbulbifer</taxon>
    </lineage>
</organism>
<dbReference type="InterPro" id="IPR021250">
    <property type="entry name" value="DUF2789"/>
</dbReference>
<keyword evidence="2" id="KW-1185">Reference proteome</keyword>
<dbReference type="Pfam" id="PF10982">
    <property type="entry name" value="DUF2789"/>
    <property type="match status" value="1"/>
</dbReference>
<dbReference type="RefSeq" id="WP_207000862.1">
    <property type="nucleotide sequence ID" value="NZ_JAEKJR010000002.1"/>
</dbReference>
<reference evidence="1 2" key="1">
    <citation type="submission" date="2020-12" db="EMBL/GenBank/DDBJ databases">
        <title>Oil enriched cultivation method for isolating marine PHA-producing bacteria.</title>
        <authorList>
            <person name="Zheng W."/>
            <person name="Yu S."/>
            <person name="Huang Y."/>
        </authorList>
    </citation>
    <scope>NUCLEOTIDE SEQUENCE [LARGE SCALE GENOMIC DNA]</scope>
    <source>
        <strain evidence="1 2">SN0-2</strain>
    </source>
</reference>
<evidence type="ECO:0000313" key="2">
    <source>
        <dbReference type="Proteomes" id="UP000664293"/>
    </source>
</evidence>
<dbReference type="Gene3D" id="1.10.10.1130">
    <property type="entry name" value="Uncharacterised protein PF10982, DUF2789"/>
    <property type="match status" value="1"/>
</dbReference>
<name>A0ABS3E5W4_9GAMM</name>
<protein>
    <submittedName>
        <fullName evidence="1">DUF2789 domain-containing protein</fullName>
    </submittedName>
</protein>
<evidence type="ECO:0000313" key="1">
    <source>
        <dbReference type="EMBL" id="MBN8430703.1"/>
    </source>
</evidence>
<accession>A0ABS3E5W4</accession>
<dbReference type="InterPro" id="IPR038086">
    <property type="entry name" value="DUF2789_sf"/>
</dbReference>